<accession>A0A9N9UMC1</accession>
<organism evidence="2 3">
    <name type="scientific">Clonostachys byssicola</name>
    <dbReference type="NCBI Taxonomy" id="160290"/>
    <lineage>
        <taxon>Eukaryota</taxon>
        <taxon>Fungi</taxon>
        <taxon>Dikarya</taxon>
        <taxon>Ascomycota</taxon>
        <taxon>Pezizomycotina</taxon>
        <taxon>Sordariomycetes</taxon>
        <taxon>Hypocreomycetidae</taxon>
        <taxon>Hypocreales</taxon>
        <taxon>Bionectriaceae</taxon>
        <taxon>Clonostachys</taxon>
    </lineage>
</organism>
<evidence type="ECO:0000313" key="3">
    <source>
        <dbReference type="Proteomes" id="UP000754883"/>
    </source>
</evidence>
<reference evidence="2" key="1">
    <citation type="submission" date="2021-10" db="EMBL/GenBank/DDBJ databases">
        <authorList>
            <person name="Piombo E."/>
        </authorList>
    </citation>
    <scope>NUCLEOTIDE SEQUENCE</scope>
</reference>
<evidence type="ECO:0000259" key="1">
    <source>
        <dbReference type="Pfam" id="PF24494"/>
    </source>
</evidence>
<dbReference type="Proteomes" id="UP000754883">
    <property type="component" value="Unassembled WGS sequence"/>
</dbReference>
<dbReference type="Pfam" id="PF24494">
    <property type="entry name" value="DUF7587"/>
    <property type="match status" value="1"/>
</dbReference>
<sequence>MHEPMISAGADLDDDANMTGEVNLADHPEVAHRTRLQSTLTKTILTLNQIAAAAFQQGQQVLASGSDAFIASSAAAAEISLMHRKVEELADAANDLIQAMEQSIYERVILLGGERGPGTDELLEYFDQQIMENVRNVLLSSRNEVCVLWRIAEECYHQSIRPDGRLGLEDYYYLMDGAAEESDEHKNRVDVDEHYAELDLEAREARTIRERQGKTHNWLSFWVRALNSCPDGPTLFFPPAASSAGGLMEGPPFEDIPRYLFRVFDSKSSGKTDDNIVASAMSVCGNPERSRIDILSLETHSASEMLYNHLVKGSFDGSASDNLMSWSSSLMCAIQYAIWRSHIGNLSPGEVRVCAIDTEKFPPGQFVRDMTLLKAFNNTELSEDQKQFFRFRLENPEYDNGEYLSQGVVNHGISRRVVNFGGQSCTFSLQDLVEGGLYELYPEFGDTAFGGLWETRVRDLRSSWDTEQEMTRQEIYHAFNIARNCSGSLSELDIALLLLTFKNRKLKVPER</sequence>
<keyword evidence="3" id="KW-1185">Reference proteome</keyword>
<gene>
    <name evidence="2" type="ORF">CBYS24578_00012365</name>
</gene>
<dbReference type="InterPro" id="IPR056009">
    <property type="entry name" value="DUF7587"/>
</dbReference>
<name>A0A9N9UMC1_9HYPO</name>
<dbReference type="OrthoDB" id="4152607at2759"/>
<protein>
    <recommendedName>
        <fullName evidence="1">DUF7587 domain-containing protein</fullName>
    </recommendedName>
</protein>
<feature type="domain" description="DUF7587" evidence="1">
    <location>
        <begin position="256"/>
        <end position="379"/>
    </location>
</feature>
<proteinExistence type="predicted"/>
<evidence type="ECO:0000313" key="2">
    <source>
        <dbReference type="EMBL" id="CAG9990130.1"/>
    </source>
</evidence>
<dbReference type="AlphaFoldDB" id="A0A9N9UMC1"/>
<comment type="caution">
    <text evidence="2">The sequence shown here is derived from an EMBL/GenBank/DDBJ whole genome shotgun (WGS) entry which is preliminary data.</text>
</comment>
<dbReference type="EMBL" id="CABFNO020001469">
    <property type="protein sequence ID" value="CAG9990130.1"/>
    <property type="molecule type" value="Genomic_DNA"/>
</dbReference>